<proteinExistence type="predicted"/>
<gene>
    <name evidence="1" type="ORF">PATL70BA_0162</name>
</gene>
<sequence>MSVFCYRLHLITPERLFVSQLYTNVRSMSMHFMKKGEQTFDVFMKLCYTYFIRTHILL</sequence>
<dbReference type="AlphaFoldDB" id="A0A3P7NS25"/>
<evidence type="ECO:0000313" key="2">
    <source>
        <dbReference type="Proteomes" id="UP000279029"/>
    </source>
</evidence>
<dbReference type="Proteomes" id="UP000279029">
    <property type="component" value="Chromosome"/>
</dbReference>
<evidence type="ECO:0000313" key="1">
    <source>
        <dbReference type="EMBL" id="VDN46004.1"/>
    </source>
</evidence>
<accession>A0A3P7NS25</accession>
<name>A0A3P7NS25_9FIRM</name>
<keyword evidence="2" id="KW-1185">Reference proteome</keyword>
<reference evidence="1 2" key="1">
    <citation type="submission" date="2018-09" db="EMBL/GenBank/DDBJ databases">
        <authorList>
            <person name="Postec A."/>
        </authorList>
    </citation>
    <scope>NUCLEOTIDE SEQUENCE [LARGE SCALE GENOMIC DNA]</scope>
    <source>
        <strain evidence="1">70B-A</strain>
    </source>
</reference>
<dbReference type="KEGG" id="cbar:PATL70BA_0162"/>
<organism evidence="1 2">
    <name type="scientific">Petrocella atlantisensis</name>
    <dbReference type="NCBI Taxonomy" id="2173034"/>
    <lineage>
        <taxon>Bacteria</taxon>
        <taxon>Bacillati</taxon>
        <taxon>Bacillota</taxon>
        <taxon>Clostridia</taxon>
        <taxon>Lachnospirales</taxon>
        <taxon>Vallitaleaceae</taxon>
        <taxon>Petrocella</taxon>
    </lineage>
</organism>
<dbReference type="EMBL" id="LR130778">
    <property type="protein sequence ID" value="VDN46004.1"/>
    <property type="molecule type" value="Genomic_DNA"/>
</dbReference>
<protein>
    <submittedName>
        <fullName evidence="1">Uncharacterized protein</fullName>
    </submittedName>
</protein>